<keyword evidence="2 5" id="KW-0812">Transmembrane</keyword>
<dbReference type="KEGG" id="rml:FF011L_53240"/>
<evidence type="ECO:0000313" key="7">
    <source>
        <dbReference type="Proteomes" id="UP000320672"/>
    </source>
</evidence>
<organism evidence="6 7">
    <name type="scientific">Roseimaritima multifibrata</name>
    <dbReference type="NCBI Taxonomy" id="1930274"/>
    <lineage>
        <taxon>Bacteria</taxon>
        <taxon>Pseudomonadati</taxon>
        <taxon>Planctomycetota</taxon>
        <taxon>Planctomycetia</taxon>
        <taxon>Pirellulales</taxon>
        <taxon>Pirellulaceae</taxon>
        <taxon>Roseimaritima</taxon>
    </lineage>
</organism>
<evidence type="ECO:0000256" key="3">
    <source>
        <dbReference type="ARBA" id="ARBA00022989"/>
    </source>
</evidence>
<accession>A0A517MNQ7</accession>
<gene>
    <name evidence="6" type="ORF">FF011L_53240</name>
</gene>
<evidence type="ECO:0000313" key="6">
    <source>
        <dbReference type="EMBL" id="QDS96512.1"/>
    </source>
</evidence>
<feature type="transmembrane region" description="Helical" evidence="5">
    <location>
        <begin position="65"/>
        <end position="83"/>
    </location>
</feature>
<dbReference type="RefSeq" id="WP_145354643.1">
    <property type="nucleotide sequence ID" value="NZ_CP036262.1"/>
</dbReference>
<feature type="transmembrane region" description="Helical" evidence="5">
    <location>
        <begin position="7"/>
        <end position="24"/>
    </location>
</feature>
<dbReference type="GO" id="GO:0016020">
    <property type="term" value="C:membrane"/>
    <property type="evidence" value="ECO:0007669"/>
    <property type="project" value="UniProtKB-SubCell"/>
</dbReference>
<proteinExistence type="predicted"/>
<comment type="subcellular location">
    <subcellularLocation>
        <location evidence="1">Membrane</location>
        <topology evidence="1">Multi-pass membrane protein</topology>
    </subcellularLocation>
</comment>
<feature type="transmembrane region" description="Helical" evidence="5">
    <location>
        <begin position="135"/>
        <end position="164"/>
    </location>
</feature>
<dbReference type="OrthoDB" id="268836at2"/>
<evidence type="ECO:0000256" key="5">
    <source>
        <dbReference type="SAM" id="Phobius"/>
    </source>
</evidence>
<evidence type="ECO:0000256" key="1">
    <source>
        <dbReference type="ARBA" id="ARBA00004141"/>
    </source>
</evidence>
<dbReference type="InterPro" id="IPR035952">
    <property type="entry name" value="Rhomboid-like_sf"/>
</dbReference>
<evidence type="ECO:0000256" key="2">
    <source>
        <dbReference type="ARBA" id="ARBA00022692"/>
    </source>
</evidence>
<keyword evidence="4 5" id="KW-0472">Membrane</keyword>
<feature type="transmembrane region" description="Helical" evidence="5">
    <location>
        <begin position="185"/>
        <end position="202"/>
    </location>
</feature>
<keyword evidence="7" id="KW-1185">Reference proteome</keyword>
<name>A0A517MNQ7_9BACT</name>
<dbReference type="EMBL" id="CP036262">
    <property type="protein sequence ID" value="QDS96512.1"/>
    <property type="molecule type" value="Genomic_DNA"/>
</dbReference>
<dbReference type="SUPFAM" id="SSF144091">
    <property type="entry name" value="Rhomboid-like"/>
    <property type="match status" value="1"/>
</dbReference>
<reference evidence="6 7" key="1">
    <citation type="submission" date="2019-02" db="EMBL/GenBank/DDBJ databases">
        <title>Deep-cultivation of Planctomycetes and their phenomic and genomic characterization uncovers novel biology.</title>
        <authorList>
            <person name="Wiegand S."/>
            <person name="Jogler M."/>
            <person name="Boedeker C."/>
            <person name="Pinto D."/>
            <person name="Vollmers J."/>
            <person name="Rivas-Marin E."/>
            <person name="Kohn T."/>
            <person name="Peeters S.H."/>
            <person name="Heuer A."/>
            <person name="Rast P."/>
            <person name="Oberbeckmann S."/>
            <person name="Bunk B."/>
            <person name="Jeske O."/>
            <person name="Meyerdierks A."/>
            <person name="Storesund J.E."/>
            <person name="Kallscheuer N."/>
            <person name="Luecker S."/>
            <person name="Lage O.M."/>
            <person name="Pohl T."/>
            <person name="Merkel B.J."/>
            <person name="Hornburger P."/>
            <person name="Mueller R.-W."/>
            <person name="Bruemmer F."/>
            <person name="Labrenz M."/>
            <person name="Spormann A.M."/>
            <person name="Op den Camp H."/>
            <person name="Overmann J."/>
            <person name="Amann R."/>
            <person name="Jetten M.S.M."/>
            <person name="Mascher T."/>
            <person name="Medema M.H."/>
            <person name="Devos D.P."/>
            <person name="Kaster A.-K."/>
            <person name="Ovreas L."/>
            <person name="Rohde M."/>
            <person name="Galperin M.Y."/>
            <person name="Jogler C."/>
        </authorList>
    </citation>
    <scope>NUCLEOTIDE SEQUENCE [LARGE SCALE GENOMIC DNA]</scope>
    <source>
        <strain evidence="6 7">FF011L</strain>
    </source>
</reference>
<protein>
    <recommendedName>
        <fullName evidence="8">Rhomboid family protein</fullName>
    </recommendedName>
</protein>
<feature type="transmembrane region" description="Helical" evidence="5">
    <location>
        <begin position="95"/>
        <end position="115"/>
    </location>
</feature>
<evidence type="ECO:0008006" key="8">
    <source>
        <dbReference type="Google" id="ProtNLM"/>
    </source>
</evidence>
<keyword evidence="3 5" id="KW-1133">Transmembrane helix</keyword>
<dbReference type="AlphaFoldDB" id="A0A517MNQ7"/>
<sequence length="203" mass="21997">MNTLLRLPFTLTMLSVLIAAGIYGRSHVGLLDQTIQDRAGYSMRLIVEGQVHRAITSLLFTAGGWRFYSSIAMFGLGVGYVEWNYGTTRSLATFFGIHITTLALMTIGVLAVNAMASTHRGQLLWHVQDVGPSAGYYGCIGLALAGLASPIRWPIIALILLVLIARATWSFIHLPEDGQMLSADFAHLIAFPLGMLCTSLVAD</sequence>
<evidence type="ECO:0000256" key="4">
    <source>
        <dbReference type="ARBA" id="ARBA00023136"/>
    </source>
</evidence>
<dbReference type="Proteomes" id="UP000320672">
    <property type="component" value="Chromosome"/>
</dbReference>